<evidence type="ECO:0000256" key="3">
    <source>
        <dbReference type="ARBA" id="ARBA00022553"/>
    </source>
</evidence>
<dbReference type="EC" id="2.7.13.3" evidence="2"/>
<dbReference type="InterPro" id="IPR003594">
    <property type="entry name" value="HATPase_dom"/>
</dbReference>
<dbReference type="PANTHER" id="PTHR43547">
    <property type="entry name" value="TWO-COMPONENT HISTIDINE KINASE"/>
    <property type="match status" value="1"/>
</dbReference>
<evidence type="ECO:0000256" key="1">
    <source>
        <dbReference type="ARBA" id="ARBA00000085"/>
    </source>
</evidence>
<protein>
    <recommendedName>
        <fullName evidence="2">histidine kinase</fullName>
        <ecNumber evidence="2">2.7.13.3</ecNumber>
    </recommendedName>
</protein>
<dbReference type="PROSITE" id="PS50110">
    <property type="entry name" value="RESPONSE_REGULATORY"/>
    <property type="match status" value="2"/>
</dbReference>
<feature type="domain" description="Response regulatory" evidence="9">
    <location>
        <begin position="794"/>
        <end position="910"/>
    </location>
</feature>
<dbReference type="InterPro" id="IPR001054">
    <property type="entry name" value="A/G_cyclase"/>
</dbReference>
<keyword evidence="6" id="KW-0902">Two-component regulatory system</keyword>
<evidence type="ECO:0000256" key="6">
    <source>
        <dbReference type="ARBA" id="ARBA00023012"/>
    </source>
</evidence>
<reference evidence="12" key="1">
    <citation type="journal article" date="2024" name="Algal Res.">
        <title>Biochemical, toxicological and genomic investigation of a high-biomass producing Limnothrix strain isolated from Italian shallow drinking water reservoir.</title>
        <authorList>
            <person name="Simonazzi M."/>
            <person name="Shishido T.K."/>
            <person name="Delbaje E."/>
            <person name="Wahlsten M."/>
            <person name="Fewer D.P."/>
            <person name="Sivonen K."/>
            <person name="Pezzolesi L."/>
            <person name="Pistocchi R."/>
        </authorList>
    </citation>
    <scope>NUCLEOTIDE SEQUENCE [LARGE SCALE GENOMIC DNA]</scope>
    <source>
        <strain evidence="12">LRLZ20PSL1</strain>
    </source>
</reference>
<dbReference type="Pfam" id="PF01590">
    <property type="entry name" value="GAF"/>
    <property type="match status" value="2"/>
</dbReference>
<feature type="domain" description="Response regulatory" evidence="9">
    <location>
        <begin position="6"/>
        <end position="121"/>
    </location>
</feature>
<proteinExistence type="predicted"/>
<dbReference type="CDD" id="cd00082">
    <property type="entry name" value="HisKA"/>
    <property type="match status" value="1"/>
</dbReference>
<keyword evidence="5" id="KW-0418">Kinase</keyword>
<feature type="modified residue" description="4-aspartylphosphate" evidence="7">
    <location>
        <position position="55"/>
    </location>
</feature>
<keyword evidence="12" id="KW-1185">Reference proteome</keyword>
<dbReference type="CDD" id="cd07302">
    <property type="entry name" value="CHD"/>
    <property type="match status" value="1"/>
</dbReference>
<dbReference type="Pfam" id="PF00211">
    <property type="entry name" value="Guanylate_cyc"/>
    <property type="match status" value="1"/>
</dbReference>
<feature type="domain" description="Histidine kinase" evidence="8">
    <location>
        <begin position="523"/>
        <end position="737"/>
    </location>
</feature>
<dbReference type="Gene3D" id="3.30.565.10">
    <property type="entry name" value="Histidine kinase-like ATPase, C-terminal domain"/>
    <property type="match status" value="1"/>
</dbReference>
<dbReference type="SMART" id="SM00065">
    <property type="entry name" value="GAF"/>
    <property type="match status" value="2"/>
</dbReference>
<dbReference type="Gene3D" id="3.30.70.1230">
    <property type="entry name" value="Nucleotide cyclase"/>
    <property type="match status" value="1"/>
</dbReference>
<dbReference type="InterPro" id="IPR003661">
    <property type="entry name" value="HisK_dim/P_dom"/>
</dbReference>
<dbReference type="SUPFAM" id="SSF47384">
    <property type="entry name" value="Homodimeric domain of signal transducing histidine kinase"/>
    <property type="match status" value="1"/>
</dbReference>
<dbReference type="PRINTS" id="PR00344">
    <property type="entry name" value="BCTRLSENSOR"/>
</dbReference>
<dbReference type="SMART" id="SM00388">
    <property type="entry name" value="HisKA"/>
    <property type="match status" value="1"/>
</dbReference>
<dbReference type="Gene3D" id="3.40.50.2300">
    <property type="match status" value="2"/>
</dbReference>
<feature type="modified residue" description="4-aspartylphosphate" evidence="7">
    <location>
        <position position="843"/>
    </location>
</feature>
<evidence type="ECO:0000256" key="7">
    <source>
        <dbReference type="PROSITE-ProRule" id="PRU00169"/>
    </source>
</evidence>
<dbReference type="RefSeq" id="WP_393011780.1">
    <property type="nucleotide sequence ID" value="NZ_JAZAQF010000042.1"/>
</dbReference>
<dbReference type="PROSITE" id="PS50109">
    <property type="entry name" value="HIS_KIN"/>
    <property type="match status" value="1"/>
</dbReference>
<dbReference type="InterPro" id="IPR036097">
    <property type="entry name" value="HisK_dim/P_sf"/>
</dbReference>
<dbReference type="Pfam" id="PF02518">
    <property type="entry name" value="HATPase_c"/>
    <property type="match status" value="1"/>
</dbReference>
<dbReference type="SMART" id="SM00448">
    <property type="entry name" value="REC"/>
    <property type="match status" value="2"/>
</dbReference>
<dbReference type="InterPro" id="IPR001789">
    <property type="entry name" value="Sig_transdc_resp-reg_receiver"/>
</dbReference>
<sequence>MMTKPTVLVIDDEADILDLLYRTLHREFQVLRANNGPEALDILAKDPNVAVIISDQRMPLMSGTEFLSLTAEQYPDVMRIIVTGYTDVDDLVEAINSGKVFKYVTKPWDDEDLKASVRKAVETHNVLRSRTWELRQALRRESLLNEVSTTVRSVMDSRTMLQTIVEAVGQALQSNCCLLRPVEDGHLTNEQFVHWSSDPTVVTQQSIETIFESLRETVWLVESATSVDDAATDQRLQASEPVWQGRRSAFERLGIRSSAIVPMVYRGEAMAVMALHRCETVQPWSEEDLQLAVAVADQAALALAQARAYDRVRALADREALVNAIATAIRSSLEPKTIFATITQQLRQALKSDGCALSLWTKDDEYVQCVGFDEAPPLGGDHHDWSWSPQQVDPVAAARQHEPLPRSIAPIASNPVLQQLIDTQQPIALDDLHESSLSASLPLKQQARALLVVPLLSEGKIIGSISLRQANPRPWKRTEIKLVQAVAVQAAIAVQQSRLYQTTRQQAEQLLALDRQKTEFFQNISHEFRTPLTLMIGPLEAAVNQKQGLPYEQADVALRNSRRLLRLVNQLLDLQRVDAGRMQPTFRPCDLAEFARYILESFRPYCDRKEIALVANLTPCPDTYLDSERFDKVLYNLLSNAMKFTPRGGTITVTVEATGQHYLLQVSDTGIGIRADQIPHLFERFRQAEGSVSRGYEGTGLGLALVKELVELHGGRVTVESDYGQGATFSVWLDRGSTHLPPDRTIEQPVAIEGSRAAIELADLAAELLEHDAATRANDPLPDPEPQDLGDRPLVLVVDDNPDLRSYVSSILRRNQYGVIVARNGAEGIAAAEQYQPHLILTDLMMPGVSGLDLIRQVRQDKALQGTPIILLTAKADADTRVEGVEIGADAYLAKPFDDRELLAEVHNLIALKANERKVSELNAYLTESVLRRFLPGSLVNKAAAGELMLDLQPEPRLITVLFSDIVGFTQLSNTVRSRKVAELLNEYLSEMTHIAFANGGTIDKFMGDAILVLFGAPEEATPNEQVQRAVRTARQMSERLHQLNQVWGEQAIPPVRFRCGIHQGTAVVGMFGSAERSDYTAIGPCVNIASRIQQAARPGTVLVSAAVADYLDENDIEKVGPLELKGVDETVLTFSVNLNLED</sequence>
<name>A0ABW7C967_9CYAN</name>
<dbReference type="SUPFAM" id="SSF55874">
    <property type="entry name" value="ATPase domain of HSP90 chaperone/DNA topoisomerase II/histidine kinase"/>
    <property type="match status" value="1"/>
</dbReference>
<feature type="domain" description="Guanylate cyclase" evidence="10">
    <location>
        <begin position="960"/>
        <end position="1094"/>
    </location>
</feature>
<evidence type="ECO:0000313" key="12">
    <source>
        <dbReference type="Proteomes" id="UP001604335"/>
    </source>
</evidence>
<evidence type="ECO:0000259" key="9">
    <source>
        <dbReference type="PROSITE" id="PS50110"/>
    </source>
</evidence>
<evidence type="ECO:0000259" key="8">
    <source>
        <dbReference type="PROSITE" id="PS50109"/>
    </source>
</evidence>
<keyword evidence="4" id="KW-0808">Transferase</keyword>
<keyword evidence="3 7" id="KW-0597">Phosphoprotein</keyword>
<dbReference type="InterPro" id="IPR003018">
    <property type="entry name" value="GAF"/>
</dbReference>
<gene>
    <name evidence="11" type="ORF">VPK24_07110</name>
</gene>
<dbReference type="CDD" id="cd17574">
    <property type="entry name" value="REC_OmpR"/>
    <property type="match status" value="1"/>
</dbReference>
<comment type="caution">
    <text evidence="11">The sequence shown here is derived from an EMBL/GenBank/DDBJ whole genome shotgun (WGS) entry which is preliminary data.</text>
</comment>
<organism evidence="11 12">
    <name type="scientific">Limnothrix redekei LRLZ20PSL1</name>
    <dbReference type="NCBI Taxonomy" id="3112953"/>
    <lineage>
        <taxon>Bacteria</taxon>
        <taxon>Bacillati</taxon>
        <taxon>Cyanobacteriota</taxon>
        <taxon>Cyanophyceae</taxon>
        <taxon>Pseudanabaenales</taxon>
        <taxon>Pseudanabaenaceae</taxon>
        <taxon>Limnothrix</taxon>
    </lineage>
</organism>
<dbReference type="SUPFAM" id="SSF55073">
    <property type="entry name" value="Nucleotide cyclase"/>
    <property type="match status" value="1"/>
</dbReference>
<dbReference type="Pfam" id="PF00512">
    <property type="entry name" value="HisKA"/>
    <property type="match status" value="1"/>
</dbReference>
<dbReference type="SMART" id="SM00044">
    <property type="entry name" value="CYCc"/>
    <property type="match status" value="1"/>
</dbReference>
<dbReference type="Gene3D" id="3.30.450.40">
    <property type="match status" value="2"/>
</dbReference>
<evidence type="ECO:0000313" key="11">
    <source>
        <dbReference type="EMBL" id="MFG3817403.1"/>
    </source>
</evidence>
<dbReference type="EMBL" id="JAZAQF010000042">
    <property type="protein sequence ID" value="MFG3817403.1"/>
    <property type="molecule type" value="Genomic_DNA"/>
</dbReference>
<dbReference type="SMART" id="SM00387">
    <property type="entry name" value="HATPase_c"/>
    <property type="match status" value="1"/>
</dbReference>
<dbReference type="PROSITE" id="PS50125">
    <property type="entry name" value="GUANYLATE_CYCLASE_2"/>
    <property type="match status" value="1"/>
</dbReference>
<dbReference type="SUPFAM" id="SSF52172">
    <property type="entry name" value="CheY-like"/>
    <property type="match status" value="2"/>
</dbReference>
<evidence type="ECO:0000256" key="2">
    <source>
        <dbReference type="ARBA" id="ARBA00012438"/>
    </source>
</evidence>
<dbReference type="Gene3D" id="1.10.287.130">
    <property type="match status" value="1"/>
</dbReference>
<dbReference type="SUPFAM" id="SSF55781">
    <property type="entry name" value="GAF domain-like"/>
    <property type="match status" value="2"/>
</dbReference>
<dbReference type="Proteomes" id="UP001604335">
    <property type="component" value="Unassembled WGS sequence"/>
</dbReference>
<comment type="catalytic activity">
    <reaction evidence="1">
        <text>ATP + protein L-histidine = ADP + protein N-phospho-L-histidine.</text>
        <dbReference type="EC" id="2.7.13.3"/>
    </reaction>
</comment>
<dbReference type="InterPro" id="IPR029016">
    <property type="entry name" value="GAF-like_dom_sf"/>
</dbReference>
<accession>A0ABW7C967</accession>
<dbReference type="InterPro" id="IPR029787">
    <property type="entry name" value="Nucleotide_cyclase"/>
</dbReference>
<dbReference type="PANTHER" id="PTHR43547:SF2">
    <property type="entry name" value="HYBRID SIGNAL TRANSDUCTION HISTIDINE KINASE C"/>
    <property type="match status" value="1"/>
</dbReference>
<dbReference type="InterPro" id="IPR011006">
    <property type="entry name" value="CheY-like_superfamily"/>
</dbReference>
<dbReference type="CDD" id="cd17569">
    <property type="entry name" value="REC_HupR-like"/>
    <property type="match status" value="1"/>
</dbReference>
<evidence type="ECO:0000256" key="5">
    <source>
        <dbReference type="ARBA" id="ARBA00022777"/>
    </source>
</evidence>
<dbReference type="InterPro" id="IPR005467">
    <property type="entry name" value="His_kinase_dom"/>
</dbReference>
<dbReference type="InterPro" id="IPR036890">
    <property type="entry name" value="HATPase_C_sf"/>
</dbReference>
<dbReference type="InterPro" id="IPR004358">
    <property type="entry name" value="Sig_transdc_His_kin-like_C"/>
</dbReference>
<evidence type="ECO:0000259" key="10">
    <source>
        <dbReference type="PROSITE" id="PS50125"/>
    </source>
</evidence>
<dbReference type="CDD" id="cd16922">
    <property type="entry name" value="HATPase_EvgS-ArcB-TorS-like"/>
    <property type="match status" value="1"/>
</dbReference>
<evidence type="ECO:0000256" key="4">
    <source>
        <dbReference type="ARBA" id="ARBA00022679"/>
    </source>
</evidence>
<dbReference type="Pfam" id="PF00072">
    <property type="entry name" value="Response_reg"/>
    <property type="match status" value="2"/>
</dbReference>